<dbReference type="AlphaFoldDB" id="A0A511DGJ6"/>
<reference evidence="3 4" key="1">
    <citation type="submission" date="2019-07" db="EMBL/GenBank/DDBJ databases">
        <title>Whole genome shotgun sequence of Pseudonocardia sulfidoxydans NBRC 16205.</title>
        <authorList>
            <person name="Hosoyama A."/>
            <person name="Uohara A."/>
            <person name="Ohji S."/>
            <person name="Ichikawa N."/>
        </authorList>
    </citation>
    <scope>NUCLEOTIDE SEQUENCE [LARGE SCALE GENOMIC DNA]</scope>
    <source>
        <strain evidence="3 4">NBRC 16205</strain>
    </source>
</reference>
<organism evidence="3 4">
    <name type="scientific">Pseudonocardia sulfidoxydans NBRC 16205</name>
    <dbReference type="NCBI Taxonomy" id="1223511"/>
    <lineage>
        <taxon>Bacteria</taxon>
        <taxon>Bacillati</taxon>
        <taxon>Actinomycetota</taxon>
        <taxon>Actinomycetes</taxon>
        <taxon>Pseudonocardiales</taxon>
        <taxon>Pseudonocardiaceae</taxon>
        <taxon>Pseudonocardia</taxon>
    </lineage>
</organism>
<dbReference type="Proteomes" id="UP000321685">
    <property type="component" value="Unassembled WGS sequence"/>
</dbReference>
<evidence type="ECO:0000256" key="1">
    <source>
        <dbReference type="ARBA" id="ARBA00006817"/>
    </source>
</evidence>
<sequence>MTTTSEPLVVEFHVAAPPAHAFEVWTTRIATWWPQSHTISGDPASITMAPAVGGRVVETTHDATTYDWGEVATWAPPTRLGLRLRLFIDRDETSEVDIGFAADDAGTRIRLEQAGLDRLGPAGTPRRARVGAAWVSITTHFVVACEAGWAAQT</sequence>
<keyword evidence="4" id="KW-1185">Reference proteome</keyword>
<dbReference type="SUPFAM" id="SSF55961">
    <property type="entry name" value="Bet v1-like"/>
    <property type="match status" value="1"/>
</dbReference>
<comment type="similarity">
    <text evidence="1">Belongs to the AHA1 family.</text>
</comment>
<dbReference type="Pfam" id="PF08327">
    <property type="entry name" value="AHSA1"/>
    <property type="match status" value="1"/>
</dbReference>
<dbReference type="RefSeq" id="WP_186816941.1">
    <property type="nucleotide sequence ID" value="NZ_BJVJ01000025.1"/>
</dbReference>
<gene>
    <name evidence="3" type="ORF">PSU4_28550</name>
</gene>
<name>A0A511DGJ6_9PSEU</name>
<comment type="caution">
    <text evidence="3">The sequence shown here is derived from an EMBL/GenBank/DDBJ whole genome shotgun (WGS) entry which is preliminary data.</text>
</comment>
<dbReference type="InterPro" id="IPR013538">
    <property type="entry name" value="ASHA1/2-like_C"/>
</dbReference>
<proteinExistence type="inferred from homology"/>
<protein>
    <recommendedName>
        <fullName evidence="2">Activator of Hsp90 ATPase homologue 1/2-like C-terminal domain-containing protein</fullName>
    </recommendedName>
</protein>
<dbReference type="EMBL" id="BJVJ01000025">
    <property type="protein sequence ID" value="GEL23901.1"/>
    <property type="molecule type" value="Genomic_DNA"/>
</dbReference>
<dbReference type="InterPro" id="IPR023393">
    <property type="entry name" value="START-like_dom_sf"/>
</dbReference>
<feature type="domain" description="Activator of Hsp90 ATPase homologue 1/2-like C-terminal" evidence="2">
    <location>
        <begin position="16"/>
        <end position="118"/>
    </location>
</feature>
<evidence type="ECO:0000313" key="4">
    <source>
        <dbReference type="Proteomes" id="UP000321685"/>
    </source>
</evidence>
<evidence type="ECO:0000313" key="3">
    <source>
        <dbReference type="EMBL" id="GEL23901.1"/>
    </source>
</evidence>
<accession>A0A511DGJ6</accession>
<evidence type="ECO:0000259" key="2">
    <source>
        <dbReference type="Pfam" id="PF08327"/>
    </source>
</evidence>
<dbReference type="Gene3D" id="3.30.530.20">
    <property type="match status" value="1"/>
</dbReference>